<keyword evidence="1" id="KW-0863">Zinc-finger</keyword>
<dbReference type="Gene3D" id="3.30.50.10">
    <property type="entry name" value="Erythroid Transcription Factor GATA-1, subunit A"/>
    <property type="match status" value="1"/>
</dbReference>
<dbReference type="SUPFAM" id="SSF57716">
    <property type="entry name" value="Glucocorticoid receptor-like (DNA-binding domain)"/>
    <property type="match status" value="1"/>
</dbReference>
<accession>I4YI75</accession>
<dbReference type="PROSITE" id="PS50114">
    <property type="entry name" value="GATA_ZN_FINGER_2"/>
    <property type="match status" value="1"/>
</dbReference>
<dbReference type="KEGG" id="wse:WALSEDRAFT_59317"/>
<dbReference type="CDD" id="cd00202">
    <property type="entry name" value="ZnF_GATA"/>
    <property type="match status" value="1"/>
</dbReference>
<dbReference type="AlphaFoldDB" id="I4YI75"/>
<sequence length="464" mass="52022">MPSSTTFMSRTMSTVEVEVVQNNYGDFGRCSLRECLTQACITSPELLGDYTLHAMNAYESEKLVASGVDTQPVFAIEGTVQKCLSDNKKLIIGNLETGDPFDDDSDVLRVVLRFQRNSSETPKQYLPKASSSKSNKRRAPSTPPSRRVSSSQVKKEKEEKKAEKYPEVCITCGTKETSTWRFVSDPSSSSGRARACNSCGLYWKKNNSMRPETLWKNGEEDKAKIVKSTTKSRSRKMTDENVTSGDGSPVRRSFSVSLSQQQNRRDKSNKVLGDLNNNNLNHRQKIPSLKAPPRKEAEAGFKIPRGPYTSPPRKTAYNNEYLQDILNSSPGTMLKHVFSEGDKSPEGTFSVNGKKKPSSRLKLAISEEEEEEEDVDQTIRNTTFESKNTPFDFNTLPPSSPPNMVSPYMKGNKEEEDELDELASSPADRIDSKKQYNLDELVRMLNNKESPFIVESPPSELYPI</sequence>
<proteinExistence type="predicted"/>
<feature type="compositionally biased region" description="Acidic residues" evidence="2">
    <location>
        <begin position="366"/>
        <end position="376"/>
    </location>
</feature>
<feature type="region of interest" description="Disordered" evidence="2">
    <location>
        <begin position="120"/>
        <end position="160"/>
    </location>
</feature>
<evidence type="ECO:0000313" key="4">
    <source>
        <dbReference type="EMBL" id="EIM23667.1"/>
    </source>
</evidence>
<feature type="compositionally biased region" description="Polar residues" evidence="2">
    <location>
        <begin position="378"/>
        <end position="392"/>
    </location>
</feature>
<dbReference type="SMART" id="SM00401">
    <property type="entry name" value="ZnF_GATA"/>
    <property type="match status" value="1"/>
</dbReference>
<dbReference type="GO" id="GO:0008270">
    <property type="term" value="F:zinc ion binding"/>
    <property type="evidence" value="ECO:0007669"/>
    <property type="project" value="UniProtKB-KW"/>
</dbReference>
<gene>
    <name evidence="4" type="ORF">WALSEDRAFT_59317</name>
</gene>
<dbReference type="Proteomes" id="UP000005242">
    <property type="component" value="Unassembled WGS sequence"/>
</dbReference>
<dbReference type="EMBL" id="JH668224">
    <property type="protein sequence ID" value="EIM23667.1"/>
    <property type="molecule type" value="Genomic_DNA"/>
</dbReference>
<dbReference type="PANTHER" id="PTHR39147:SF1">
    <property type="entry name" value="PROTEIN SPT21"/>
    <property type="match status" value="1"/>
</dbReference>
<keyword evidence="1" id="KW-0479">Metal-binding</keyword>
<dbReference type="InterPro" id="IPR013088">
    <property type="entry name" value="Znf_NHR/GATA"/>
</dbReference>
<dbReference type="PANTHER" id="PTHR39147">
    <property type="entry name" value="PROTEIN SPT21"/>
    <property type="match status" value="1"/>
</dbReference>
<feature type="domain" description="GATA-type" evidence="3">
    <location>
        <begin position="169"/>
        <end position="222"/>
    </location>
</feature>
<dbReference type="InterPro" id="IPR000679">
    <property type="entry name" value="Znf_GATA"/>
</dbReference>
<keyword evidence="5" id="KW-1185">Reference proteome</keyword>
<dbReference type="GeneID" id="18473291"/>
<dbReference type="GO" id="GO:0043565">
    <property type="term" value="F:sequence-specific DNA binding"/>
    <property type="evidence" value="ECO:0007669"/>
    <property type="project" value="InterPro"/>
</dbReference>
<dbReference type="GO" id="GO:0000183">
    <property type="term" value="P:rDNA heterochromatin formation"/>
    <property type="evidence" value="ECO:0007669"/>
    <property type="project" value="TreeGrafter"/>
</dbReference>
<feature type="region of interest" description="Disordered" evidence="2">
    <location>
        <begin position="225"/>
        <end position="313"/>
    </location>
</feature>
<dbReference type="RefSeq" id="XP_006956333.1">
    <property type="nucleotide sequence ID" value="XM_006956271.1"/>
</dbReference>
<evidence type="ECO:0000259" key="3">
    <source>
        <dbReference type="PROSITE" id="PS50114"/>
    </source>
</evidence>
<keyword evidence="1" id="KW-0862">Zinc</keyword>
<dbReference type="HOGENOM" id="CLU_589504_0_0_1"/>
<protein>
    <recommendedName>
        <fullName evidence="3">GATA-type domain-containing protein</fullName>
    </recommendedName>
</protein>
<dbReference type="OMA" id="KWAMSSE"/>
<name>I4YI75_WALMC</name>
<dbReference type="OrthoDB" id="3361787at2759"/>
<dbReference type="InParanoid" id="I4YI75"/>
<evidence type="ECO:0000256" key="1">
    <source>
        <dbReference type="PROSITE-ProRule" id="PRU00094"/>
    </source>
</evidence>
<evidence type="ECO:0000256" key="2">
    <source>
        <dbReference type="SAM" id="MobiDB-lite"/>
    </source>
</evidence>
<dbReference type="GO" id="GO:0006357">
    <property type="term" value="P:regulation of transcription by RNA polymerase II"/>
    <property type="evidence" value="ECO:0007669"/>
    <property type="project" value="TreeGrafter"/>
</dbReference>
<dbReference type="GO" id="GO:0030466">
    <property type="term" value="P:silent mating-type cassette heterochromatin formation"/>
    <property type="evidence" value="ECO:0007669"/>
    <property type="project" value="TreeGrafter"/>
</dbReference>
<reference evidence="4 5" key="1">
    <citation type="journal article" date="2012" name="Fungal Genet. Biol.">
        <title>The genome of the xerotolerant mold Wallemia sebi reveals adaptations to osmotic stress and suggests cryptic sexual reproduction.</title>
        <authorList>
            <person name="Padamsee M."/>
            <person name="Kumar T.K.A."/>
            <person name="Riley R."/>
            <person name="Binder M."/>
            <person name="Boyd A."/>
            <person name="Calvo A.M."/>
            <person name="Furukawa K."/>
            <person name="Hesse C."/>
            <person name="Hohmann S."/>
            <person name="James T.Y."/>
            <person name="LaButti K."/>
            <person name="Lapidus A."/>
            <person name="Lindquist E."/>
            <person name="Lucas S."/>
            <person name="Miller K."/>
            <person name="Shantappa S."/>
            <person name="Grigoriev I.V."/>
            <person name="Hibbett D.S."/>
            <person name="McLaughlin D.J."/>
            <person name="Spatafora J.W."/>
            <person name="Aime M.C."/>
        </authorList>
    </citation>
    <scope>NUCLEOTIDE SEQUENCE [LARGE SCALE GENOMIC DNA]</scope>
    <source>
        <strain evidence="5">ATCC MYA-4683 / CBS 633.66</strain>
    </source>
</reference>
<organism evidence="4 5">
    <name type="scientific">Wallemia mellicola (strain ATCC MYA-4683 / CBS 633.66)</name>
    <name type="common">Wallemia sebi (CBS 633.66)</name>
    <dbReference type="NCBI Taxonomy" id="671144"/>
    <lineage>
        <taxon>Eukaryota</taxon>
        <taxon>Fungi</taxon>
        <taxon>Dikarya</taxon>
        <taxon>Basidiomycota</taxon>
        <taxon>Wallemiomycotina</taxon>
        <taxon>Wallemiomycetes</taxon>
        <taxon>Wallemiales</taxon>
        <taxon>Wallemiaceae</taxon>
        <taxon>Wallemia</taxon>
    </lineage>
</organism>
<dbReference type="Pfam" id="PF00320">
    <property type="entry name" value="GATA"/>
    <property type="match status" value="1"/>
</dbReference>
<feature type="region of interest" description="Disordered" evidence="2">
    <location>
        <begin position="364"/>
        <end position="431"/>
    </location>
</feature>
<dbReference type="InterPro" id="IPR042403">
    <property type="entry name" value="Spt21/Ams2"/>
</dbReference>
<evidence type="ECO:0000313" key="5">
    <source>
        <dbReference type="Proteomes" id="UP000005242"/>
    </source>
</evidence>